<organism evidence="2 3">
    <name type="scientific">Anopheles minimus</name>
    <dbReference type="NCBI Taxonomy" id="112268"/>
    <lineage>
        <taxon>Eukaryota</taxon>
        <taxon>Metazoa</taxon>
        <taxon>Ecdysozoa</taxon>
        <taxon>Arthropoda</taxon>
        <taxon>Hexapoda</taxon>
        <taxon>Insecta</taxon>
        <taxon>Pterygota</taxon>
        <taxon>Neoptera</taxon>
        <taxon>Endopterygota</taxon>
        <taxon>Diptera</taxon>
        <taxon>Nematocera</taxon>
        <taxon>Culicoidea</taxon>
        <taxon>Culicidae</taxon>
        <taxon>Anophelinae</taxon>
        <taxon>Anopheles</taxon>
    </lineage>
</organism>
<dbReference type="EnsemblMetazoa" id="AMIN014384-RA">
    <property type="protein sequence ID" value="AMIN014384-PA"/>
    <property type="gene ID" value="AMIN014384"/>
</dbReference>
<feature type="transmembrane region" description="Helical" evidence="1">
    <location>
        <begin position="20"/>
        <end position="38"/>
    </location>
</feature>
<dbReference type="Proteomes" id="UP000075920">
    <property type="component" value="Unassembled WGS sequence"/>
</dbReference>
<evidence type="ECO:0000313" key="3">
    <source>
        <dbReference type="Proteomes" id="UP000075920"/>
    </source>
</evidence>
<protein>
    <submittedName>
        <fullName evidence="2">Uncharacterized protein</fullName>
    </submittedName>
</protein>
<proteinExistence type="predicted"/>
<dbReference type="VEuPathDB" id="VectorBase:AMIN014384"/>
<name>A0A182WNW1_9DIPT</name>
<reference evidence="3" key="1">
    <citation type="submission" date="2013-03" db="EMBL/GenBank/DDBJ databases">
        <title>The Genome Sequence of Anopheles minimus MINIMUS1.</title>
        <authorList>
            <consortium name="The Broad Institute Genomics Platform"/>
            <person name="Neafsey D.E."/>
            <person name="Walton C."/>
            <person name="Walker B."/>
            <person name="Young S.K."/>
            <person name="Zeng Q."/>
            <person name="Gargeya S."/>
            <person name="Fitzgerald M."/>
            <person name="Haas B."/>
            <person name="Abouelleil A."/>
            <person name="Allen A.W."/>
            <person name="Alvarado L."/>
            <person name="Arachchi H.M."/>
            <person name="Berlin A.M."/>
            <person name="Chapman S.B."/>
            <person name="Gainer-Dewar J."/>
            <person name="Goldberg J."/>
            <person name="Griggs A."/>
            <person name="Gujja S."/>
            <person name="Hansen M."/>
            <person name="Howarth C."/>
            <person name="Imamovic A."/>
            <person name="Ireland A."/>
            <person name="Larimer J."/>
            <person name="McCowan C."/>
            <person name="Murphy C."/>
            <person name="Pearson M."/>
            <person name="Poon T.W."/>
            <person name="Priest M."/>
            <person name="Roberts A."/>
            <person name="Saif S."/>
            <person name="Shea T."/>
            <person name="Sisk P."/>
            <person name="Sykes S."/>
            <person name="Wortman J."/>
            <person name="Nusbaum C."/>
            <person name="Birren B."/>
        </authorList>
    </citation>
    <scope>NUCLEOTIDE SEQUENCE [LARGE SCALE GENOMIC DNA]</scope>
    <source>
        <strain evidence="3">MINIMUS1</strain>
    </source>
</reference>
<keyword evidence="1" id="KW-1133">Transmembrane helix</keyword>
<dbReference type="AlphaFoldDB" id="A0A182WNW1"/>
<keyword evidence="1" id="KW-0472">Membrane</keyword>
<evidence type="ECO:0000313" key="2">
    <source>
        <dbReference type="EnsemblMetazoa" id="AMIN014384-PA"/>
    </source>
</evidence>
<keyword evidence="1" id="KW-0812">Transmembrane</keyword>
<keyword evidence="3" id="KW-1185">Reference proteome</keyword>
<evidence type="ECO:0000256" key="1">
    <source>
        <dbReference type="SAM" id="Phobius"/>
    </source>
</evidence>
<reference evidence="2" key="2">
    <citation type="submission" date="2020-05" db="UniProtKB">
        <authorList>
            <consortium name="EnsemblMetazoa"/>
        </authorList>
    </citation>
    <scope>IDENTIFICATION</scope>
    <source>
        <strain evidence="2">MINIMUS1</strain>
    </source>
</reference>
<sequence>MLCQASKGVVNNLHKSRKVWIKALFIILVLNAHVLVVTSQQQQQQQ</sequence>
<accession>A0A182WNW1</accession>